<accession>A0A9D4EGX5</accession>
<dbReference type="InterPro" id="IPR010994">
    <property type="entry name" value="RuvA_2-like"/>
</dbReference>
<proteinExistence type="predicted"/>
<reference evidence="2" key="1">
    <citation type="journal article" date="2019" name="bioRxiv">
        <title>The Genome of the Zebra Mussel, Dreissena polymorpha: A Resource for Invasive Species Research.</title>
        <authorList>
            <person name="McCartney M.A."/>
            <person name="Auch B."/>
            <person name="Kono T."/>
            <person name="Mallez S."/>
            <person name="Zhang Y."/>
            <person name="Obille A."/>
            <person name="Becker A."/>
            <person name="Abrahante J.E."/>
            <person name="Garbe J."/>
            <person name="Badalamenti J.P."/>
            <person name="Herman A."/>
            <person name="Mangelson H."/>
            <person name="Liachko I."/>
            <person name="Sullivan S."/>
            <person name="Sone E.D."/>
            <person name="Koren S."/>
            <person name="Silverstein K.A.T."/>
            <person name="Beckman K.B."/>
            <person name="Gohl D.M."/>
        </authorList>
    </citation>
    <scope>NUCLEOTIDE SEQUENCE</scope>
    <source>
        <strain evidence="2">Duluth1</strain>
        <tissue evidence="2">Whole animal</tissue>
    </source>
</reference>
<evidence type="ECO:0000313" key="3">
    <source>
        <dbReference type="Proteomes" id="UP000828390"/>
    </source>
</evidence>
<reference evidence="2" key="2">
    <citation type="submission" date="2020-11" db="EMBL/GenBank/DDBJ databases">
        <authorList>
            <person name="McCartney M.A."/>
            <person name="Auch B."/>
            <person name="Kono T."/>
            <person name="Mallez S."/>
            <person name="Becker A."/>
            <person name="Gohl D.M."/>
            <person name="Silverstein K.A.T."/>
            <person name="Koren S."/>
            <person name="Bechman K.B."/>
            <person name="Herman A."/>
            <person name="Abrahante J.E."/>
            <person name="Garbe J."/>
        </authorList>
    </citation>
    <scope>NUCLEOTIDE SEQUENCE</scope>
    <source>
        <strain evidence="2">Duluth1</strain>
        <tissue evidence="2">Whole animal</tissue>
    </source>
</reference>
<evidence type="ECO:0000256" key="1">
    <source>
        <dbReference type="SAM" id="MobiDB-lite"/>
    </source>
</evidence>
<gene>
    <name evidence="2" type="ORF">DPMN_157324</name>
</gene>
<evidence type="ECO:0000313" key="2">
    <source>
        <dbReference type="EMBL" id="KAH3779521.1"/>
    </source>
</evidence>
<comment type="caution">
    <text evidence="2">The sequence shown here is derived from an EMBL/GenBank/DDBJ whole genome shotgun (WGS) entry which is preliminary data.</text>
</comment>
<feature type="region of interest" description="Disordered" evidence="1">
    <location>
        <begin position="193"/>
        <end position="212"/>
    </location>
</feature>
<sequence>MADMGSRPATPRTPVSHRMVQVNFDPPHILTSVPGIGPKLAKAIVNLRENARNVYPESLGILMRRPLDEEVMQMLDFRPNPRLFAITLDEDEEDMGRLYTGVLVPHGGWGLGAPRNRPDARERAALAAEINTLEESISELQSQLQNWSQPLFQRSLPIHVQHQLAGPDQISTPSPSSRPRPFLSLQTLSHTPIPRYLSHTPAGRRKQKLPWGRTDSEAGLRWRSPVAYKTEEPSPTYPSRVHQGAFGGKIETSLPQATLMKALQELPNPPTTSTPYFIFPNNGSVLSNQVPINQPVQNQPANLVPINQPSMYNQPATLGTHQPTGTKSACLPGTQQPT</sequence>
<dbReference type="Proteomes" id="UP000828390">
    <property type="component" value="Unassembled WGS sequence"/>
</dbReference>
<keyword evidence="3" id="KW-1185">Reference proteome</keyword>
<protein>
    <submittedName>
        <fullName evidence="2">Uncharacterized protein</fullName>
    </submittedName>
</protein>
<dbReference type="AlphaFoldDB" id="A0A9D4EGX5"/>
<name>A0A9D4EGX5_DREPO</name>
<organism evidence="2 3">
    <name type="scientific">Dreissena polymorpha</name>
    <name type="common">Zebra mussel</name>
    <name type="synonym">Mytilus polymorpha</name>
    <dbReference type="NCBI Taxonomy" id="45954"/>
    <lineage>
        <taxon>Eukaryota</taxon>
        <taxon>Metazoa</taxon>
        <taxon>Spiralia</taxon>
        <taxon>Lophotrochozoa</taxon>
        <taxon>Mollusca</taxon>
        <taxon>Bivalvia</taxon>
        <taxon>Autobranchia</taxon>
        <taxon>Heteroconchia</taxon>
        <taxon>Euheterodonta</taxon>
        <taxon>Imparidentia</taxon>
        <taxon>Neoheterodontei</taxon>
        <taxon>Myida</taxon>
        <taxon>Dreissenoidea</taxon>
        <taxon>Dreissenidae</taxon>
        <taxon>Dreissena</taxon>
    </lineage>
</organism>
<dbReference type="EMBL" id="JAIWYP010000008">
    <property type="protein sequence ID" value="KAH3779521.1"/>
    <property type="molecule type" value="Genomic_DNA"/>
</dbReference>
<dbReference type="SUPFAM" id="SSF47781">
    <property type="entry name" value="RuvA domain 2-like"/>
    <property type="match status" value="1"/>
</dbReference>
<feature type="region of interest" description="Disordered" evidence="1">
    <location>
        <begin position="315"/>
        <end position="338"/>
    </location>
</feature>